<evidence type="ECO:0000259" key="2">
    <source>
        <dbReference type="Pfam" id="PF00534"/>
    </source>
</evidence>
<sequence length="366" mass="39454">MRILVATDAWRPQVNGVVRSLETMAQSARALGAEIDFLTPRDFNSLPMPTYPEIALALASPRAVRRRLENGYDHVHIATEGPIGLVTRAVLLRARRSFTTSFHTRFPEYIQARFGLPVGVAYAALRRFHNAGAGVMVSTPSLSRELSERGFRRVLRWSRGVDHALFTPDAATPLPYERPIFLYAGRLAVEKNIEAFLSLDLPGTKLVAGDGPARAGLEAKFPQAKFLGVKTSAELAALYAASDVFVFPSRTDTFGIVLLEAMACGLPVAAYPVTGPLDVIGASGAGALNEDLGTAALAALDISREAARAHALTFTWENCARQFLDNIAYARGAAALGGVGLEALRETSQASAEDRRSVKKRQPVQP</sequence>
<dbReference type="Gene3D" id="3.40.50.2000">
    <property type="entry name" value="Glycogen Phosphorylase B"/>
    <property type="match status" value="2"/>
</dbReference>
<dbReference type="KEGG" id="mros:EHO51_16010"/>
<evidence type="ECO:0000313" key="5">
    <source>
        <dbReference type="Proteomes" id="UP000273982"/>
    </source>
</evidence>
<dbReference type="PANTHER" id="PTHR45947">
    <property type="entry name" value="SULFOQUINOVOSYL TRANSFERASE SQD2"/>
    <property type="match status" value="1"/>
</dbReference>
<gene>
    <name evidence="4" type="ORF">EHO51_16010</name>
</gene>
<dbReference type="Pfam" id="PF13439">
    <property type="entry name" value="Glyco_transf_4"/>
    <property type="match status" value="1"/>
</dbReference>
<feature type="region of interest" description="Disordered" evidence="1">
    <location>
        <begin position="347"/>
        <end position="366"/>
    </location>
</feature>
<dbReference type="SUPFAM" id="SSF53756">
    <property type="entry name" value="UDP-Glycosyltransferase/glycogen phosphorylase"/>
    <property type="match status" value="1"/>
</dbReference>
<dbReference type="RefSeq" id="WP_124739706.1">
    <property type="nucleotide sequence ID" value="NZ_CP034086.1"/>
</dbReference>
<dbReference type="EMBL" id="CP034086">
    <property type="protein sequence ID" value="AZG78114.1"/>
    <property type="molecule type" value="Genomic_DNA"/>
</dbReference>
<name>A0A3G8M9E5_9HYPH</name>
<dbReference type="Pfam" id="PF00534">
    <property type="entry name" value="Glycos_transf_1"/>
    <property type="match status" value="1"/>
</dbReference>
<dbReference type="CDD" id="cd03814">
    <property type="entry name" value="GT4-like"/>
    <property type="match status" value="1"/>
</dbReference>
<dbReference type="PANTHER" id="PTHR45947:SF3">
    <property type="entry name" value="SULFOQUINOVOSYL TRANSFERASE SQD2"/>
    <property type="match status" value="1"/>
</dbReference>
<dbReference type="GO" id="GO:0016757">
    <property type="term" value="F:glycosyltransferase activity"/>
    <property type="evidence" value="ECO:0007669"/>
    <property type="project" value="InterPro"/>
</dbReference>
<evidence type="ECO:0000259" key="3">
    <source>
        <dbReference type="Pfam" id="PF13439"/>
    </source>
</evidence>
<keyword evidence="4" id="KW-0808">Transferase</keyword>
<dbReference type="InterPro" id="IPR028098">
    <property type="entry name" value="Glyco_trans_4-like_N"/>
</dbReference>
<dbReference type="AlphaFoldDB" id="A0A3G8M9E5"/>
<feature type="domain" description="Glycosyl transferase family 1" evidence="2">
    <location>
        <begin position="173"/>
        <end position="289"/>
    </location>
</feature>
<feature type="domain" description="Glycosyltransferase subfamily 4-like N-terminal" evidence="3">
    <location>
        <begin position="14"/>
        <end position="164"/>
    </location>
</feature>
<protein>
    <submittedName>
        <fullName evidence="4">Glycosyltransferase family 1 protein</fullName>
    </submittedName>
</protein>
<dbReference type="InterPro" id="IPR001296">
    <property type="entry name" value="Glyco_trans_1"/>
</dbReference>
<organism evidence="4 5">
    <name type="scientific">Methylocystis rosea</name>
    <dbReference type="NCBI Taxonomy" id="173366"/>
    <lineage>
        <taxon>Bacteria</taxon>
        <taxon>Pseudomonadati</taxon>
        <taxon>Pseudomonadota</taxon>
        <taxon>Alphaproteobacteria</taxon>
        <taxon>Hyphomicrobiales</taxon>
        <taxon>Methylocystaceae</taxon>
        <taxon>Methylocystis</taxon>
    </lineage>
</organism>
<reference evidence="4 5" key="1">
    <citation type="submission" date="2018-11" db="EMBL/GenBank/DDBJ databases">
        <title>Genome squencing of methanotrophic bacteria isolated from alkaline groundwater in Korea.</title>
        <authorList>
            <person name="Nguyen L.N."/>
        </authorList>
    </citation>
    <scope>NUCLEOTIDE SEQUENCE [LARGE SCALE GENOMIC DNA]</scope>
    <source>
        <strain evidence="4 5">GW6</strain>
    </source>
</reference>
<evidence type="ECO:0000256" key="1">
    <source>
        <dbReference type="SAM" id="MobiDB-lite"/>
    </source>
</evidence>
<feature type="compositionally biased region" description="Basic residues" evidence="1">
    <location>
        <begin position="357"/>
        <end position="366"/>
    </location>
</feature>
<proteinExistence type="predicted"/>
<dbReference type="InterPro" id="IPR050194">
    <property type="entry name" value="Glycosyltransferase_grp1"/>
</dbReference>
<dbReference type="Proteomes" id="UP000273982">
    <property type="component" value="Chromosome"/>
</dbReference>
<evidence type="ECO:0000313" key="4">
    <source>
        <dbReference type="EMBL" id="AZG78114.1"/>
    </source>
</evidence>
<accession>A0A3G8M9E5</accession>